<feature type="domain" description="RNase H type-1" evidence="1">
    <location>
        <begin position="268"/>
        <end position="388"/>
    </location>
</feature>
<feature type="domain" description="Reverse transcriptase zinc-binding" evidence="2">
    <location>
        <begin position="67"/>
        <end position="165"/>
    </location>
</feature>
<evidence type="ECO:0000259" key="1">
    <source>
        <dbReference type="Pfam" id="PF13456"/>
    </source>
</evidence>
<dbReference type="OrthoDB" id="675217at2759"/>
<dbReference type="InterPro" id="IPR044730">
    <property type="entry name" value="RNase_H-like_dom_plant"/>
</dbReference>
<dbReference type="InterPro" id="IPR036397">
    <property type="entry name" value="RNaseH_sf"/>
</dbReference>
<name>A0A835FHW9_9POAL</name>
<dbReference type="Pfam" id="PF13456">
    <property type="entry name" value="RVT_3"/>
    <property type="match status" value="1"/>
</dbReference>
<dbReference type="GO" id="GO:0003676">
    <property type="term" value="F:nucleic acid binding"/>
    <property type="evidence" value="ECO:0007669"/>
    <property type="project" value="InterPro"/>
</dbReference>
<dbReference type="PANTHER" id="PTHR47074:SF11">
    <property type="entry name" value="REVERSE TRANSCRIPTASE-LIKE PROTEIN"/>
    <property type="match status" value="1"/>
</dbReference>
<dbReference type="InterPro" id="IPR012337">
    <property type="entry name" value="RNaseH-like_sf"/>
</dbReference>
<dbReference type="InterPro" id="IPR002156">
    <property type="entry name" value="RNaseH_domain"/>
</dbReference>
<organism evidence="3 4">
    <name type="scientific">Digitaria exilis</name>
    <dbReference type="NCBI Taxonomy" id="1010633"/>
    <lineage>
        <taxon>Eukaryota</taxon>
        <taxon>Viridiplantae</taxon>
        <taxon>Streptophyta</taxon>
        <taxon>Embryophyta</taxon>
        <taxon>Tracheophyta</taxon>
        <taxon>Spermatophyta</taxon>
        <taxon>Magnoliopsida</taxon>
        <taxon>Liliopsida</taxon>
        <taxon>Poales</taxon>
        <taxon>Poaceae</taxon>
        <taxon>PACMAD clade</taxon>
        <taxon>Panicoideae</taxon>
        <taxon>Panicodae</taxon>
        <taxon>Paniceae</taxon>
        <taxon>Anthephorinae</taxon>
        <taxon>Digitaria</taxon>
    </lineage>
</organism>
<dbReference type="PANTHER" id="PTHR47074">
    <property type="entry name" value="BNAC02G40300D PROTEIN"/>
    <property type="match status" value="1"/>
</dbReference>
<protein>
    <submittedName>
        <fullName evidence="3">Uncharacterized protein</fullName>
    </submittedName>
</protein>
<dbReference type="EMBL" id="JACEFO010000844">
    <property type="protein sequence ID" value="KAF8754851.1"/>
    <property type="molecule type" value="Genomic_DNA"/>
</dbReference>
<dbReference type="SUPFAM" id="SSF53098">
    <property type="entry name" value="Ribonuclease H-like"/>
    <property type="match status" value="1"/>
</dbReference>
<proteinExistence type="predicted"/>
<evidence type="ECO:0000313" key="3">
    <source>
        <dbReference type="EMBL" id="KAF8754851.1"/>
    </source>
</evidence>
<keyword evidence="4" id="KW-1185">Reference proteome</keyword>
<dbReference type="Pfam" id="PF13966">
    <property type="entry name" value="zf-RVT"/>
    <property type="match status" value="1"/>
</dbReference>
<reference evidence="3" key="1">
    <citation type="submission" date="2020-07" db="EMBL/GenBank/DDBJ databases">
        <title>Genome sequence and genetic diversity analysis of an under-domesticated orphan crop, white fonio (Digitaria exilis).</title>
        <authorList>
            <person name="Bennetzen J.L."/>
            <person name="Chen S."/>
            <person name="Ma X."/>
            <person name="Wang X."/>
            <person name="Yssel A.E.J."/>
            <person name="Chaluvadi S.R."/>
            <person name="Johnson M."/>
            <person name="Gangashetty P."/>
            <person name="Hamidou F."/>
            <person name="Sanogo M.D."/>
            <person name="Zwaenepoel A."/>
            <person name="Wallace J."/>
            <person name="Van De Peer Y."/>
            <person name="Van Deynze A."/>
        </authorList>
    </citation>
    <scope>NUCLEOTIDE SEQUENCE</scope>
    <source>
        <tissue evidence="3">Leaves</tissue>
    </source>
</reference>
<sequence>MKPIVRFEDVQAERVCDLFQPGSRRWNIQKVQDNFCTLDAEEILKLKPGMRLEEDLIAWAYEKNGQYSVRSCYRMLKRESDQLDSFKLNEPSTSEGKRWWKKLWKLKVPPKVRIFWWRAMQNFLPTKAELRRRHVSKEDYCETCGKPGESLFHVAFKCTFATRFWEALRDITGCKLPHLHPATWTIDLMNGKICTQQEAALIICGVWSLWSGRNARRHGNKQWNPTLASRHIATMIEDMIGLTQETKVDSPCRRGKWKKPDAGWQKVNTDASFLLASGSGSGGVVIRDDAGRVIAASSKFYEHVPDVLTAEAIAARDGVLLARACGHEKIVLEMDNLALVNFLRSDTGERSSIAGLWHEIREIGREFDLFLISFVNREGNEAAHFCAKLTSEANRDALWTEAFPIGLMGIADADCIPA</sequence>
<dbReference type="InterPro" id="IPR026960">
    <property type="entry name" value="RVT-Znf"/>
</dbReference>
<dbReference type="GO" id="GO:0004523">
    <property type="term" value="F:RNA-DNA hybrid ribonuclease activity"/>
    <property type="evidence" value="ECO:0007669"/>
    <property type="project" value="InterPro"/>
</dbReference>
<gene>
    <name evidence="3" type="ORF">HU200_011388</name>
</gene>
<dbReference type="InterPro" id="IPR052929">
    <property type="entry name" value="RNase_H-like_EbsB-rel"/>
</dbReference>
<comment type="caution">
    <text evidence="3">The sequence shown here is derived from an EMBL/GenBank/DDBJ whole genome shotgun (WGS) entry which is preliminary data.</text>
</comment>
<accession>A0A835FHW9</accession>
<evidence type="ECO:0000259" key="2">
    <source>
        <dbReference type="Pfam" id="PF13966"/>
    </source>
</evidence>
<dbReference type="AlphaFoldDB" id="A0A835FHW9"/>
<evidence type="ECO:0000313" key="4">
    <source>
        <dbReference type="Proteomes" id="UP000636709"/>
    </source>
</evidence>
<dbReference type="Proteomes" id="UP000636709">
    <property type="component" value="Unassembled WGS sequence"/>
</dbReference>
<dbReference type="CDD" id="cd06222">
    <property type="entry name" value="RNase_H_like"/>
    <property type="match status" value="1"/>
</dbReference>
<dbReference type="Gene3D" id="3.30.420.10">
    <property type="entry name" value="Ribonuclease H-like superfamily/Ribonuclease H"/>
    <property type="match status" value="1"/>
</dbReference>